<evidence type="ECO:0000313" key="8">
    <source>
        <dbReference type="Proteomes" id="UP000004217"/>
    </source>
</evidence>
<dbReference type="InterPro" id="IPR036059">
    <property type="entry name" value="TldD/PmbA_sf"/>
</dbReference>
<evidence type="ECO:0000259" key="6">
    <source>
        <dbReference type="Pfam" id="PF19289"/>
    </source>
</evidence>
<feature type="domain" description="Metalloprotease TldD/E N-terminal" evidence="5">
    <location>
        <begin position="33"/>
        <end position="97"/>
    </location>
</feature>
<evidence type="ECO:0000256" key="3">
    <source>
        <dbReference type="ARBA" id="ARBA00022801"/>
    </source>
</evidence>
<dbReference type="InterPro" id="IPR035068">
    <property type="entry name" value="TldD/PmbA_N"/>
</dbReference>
<accession>G2GBJ7</accession>
<dbReference type="Pfam" id="PF01523">
    <property type="entry name" value="PmbA_TldD_1st"/>
    <property type="match status" value="1"/>
</dbReference>
<dbReference type="Pfam" id="PF19289">
    <property type="entry name" value="PmbA_TldD_3rd"/>
    <property type="match status" value="1"/>
</dbReference>
<keyword evidence="2" id="KW-0645">Protease</keyword>
<dbReference type="RefSeq" id="WP_007495493.1">
    <property type="nucleotide sequence ID" value="NZ_AGBF01000037.1"/>
</dbReference>
<keyword evidence="4" id="KW-0482">Metalloprotease</keyword>
<dbReference type="InterPro" id="IPR045569">
    <property type="entry name" value="Metalloprtase-TldD/E_C"/>
</dbReference>
<dbReference type="InterPro" id="IPR002510">
    <property type="entry name" value="Metalloprtase-TldD/E_N"/>
</dbReference>
<sequence>MPHTIDEAFTALPLRALADAALARARALGAEHADFRFERVRSASWRLRDARPAGSSDTTDLGYAVRVVHGGTWGFASGVDLTMDAAARVAAQAVAMAKLSARVIKAAGSDERVELADEPVHADKTWISSYEIDPFTVPDEEKAGLLADWSARLLAADGVNHVDASLLTVHENKFYADTAGTVTTQQRVRLHPQLTAVSVDESSGEFDSMRTIAPPVGRGWEYVTGTGWDWEGELERIPGLLAEKMRAPSVQAGQYDLVVDPSNLWLTIHESIGHATELDRALGYEAAYAGTSFATFDQLGTLRYGSDLMNVTGDRTAEHGLATIGYDDEGVAGQSWDLVRDGTLVGYQLDRRIAKLTGFERSNGCAFADSPGHVPVQRMANVSLRPDPAGLSTEDLIGSVDRGIYVVGDRSWSIDMQRYNFQFTGQRFFKIENGRITGQLRDVAYQATTTDFWGSMAAVGGPQTYVLGGAFNCGKAQPGQVAAVSHGCPSALFKGVAILNTTQEAGR</sequence>
<keyword evidence="8" id="KW-1185">Reference proteome</keyword>
<dbReference type="PATRIC" id="fig|700597.3.peg.2807"/>
<dbReference type="EMBL" id="AGBF01000037">
    <property type="protein sequence ID" value="EGX59113.1"/>
    <property type="molecule type" value="Genomic_DNA"/>
</dbReference>
<proteinExistence type="inferred from homology"/>
<dbReference type="GO" id="GO:0008237">
    <property type="term" value="F:metallopeptidase activity"/>
    <property type="evidence" value="ECO:0007669"/>
    <property type="project" value="UniProtKB-KW"/>
</dbReference>
<organism evidence="7 8">
    <name type="scientific">Streptomyces zinciresistens K42</name>
    <dbReference type="NCBI Taxonomy" id="700597"/>
    <lineage>
        <taxon>Bacteria</taxon>
        <taxon>Bacillati</taxon>
        <taxon>Actinomycetota</taxon>
        <taxon>Actinomycetes</taxon>
        <taxon>Kitasatosporales</taxon>
        <taxon>Streptomycetaceae</taxon>
        <taxon>Streptomyces</taxon>
    </lineage>
</organism>
<dbReference type="Gene3D" id="3.30.2290.10">
    <property type="entry name" value="PmbA/TldD superfamily"/>
    <property type="match status" value="1"/>
</dbReference>
<dbReference type="FunFam" id="3.30.2290.10:FF:000003">
    <property type="entry name" value="Zinc-dependent protease, TldD/PmbA family"/>
    <property type="match status" value="1"/>
</dbReference>
<comment type="caution">
    <text evidence="7">The sequence shown here is derived from an EMBL/GenBank/DDBJ whole genome shotgun (WGS) entry which is preliminary data.</text>
</comment>
<dbReference type="SUPFAM" id="SSF111283">
    <property type="entry name" value="Putative modulator of DNA gyrase, PmbA/TldD"/>
    <property type="match status" value="1"/>
</dbReference>
<dbReference type="PANTHER" id="PTHR30624">
    <property type="entry name" value="UNCHARACTERIZED PROTEIN TLDD AND PMBA"/>
    <property type="match status" value="1"/>
</dbReference>
<evidence type="ECO:0000259" key="5">
    <source>
        <dbReference type="Pfam" id="PF01523"/>
    </source>
</evidence>
<dbReference type="InterPro" id="IPR051463">
    <property type="entry name" value="Peptidase_U62_metallo"/>
</dbReference>
<evidence type="ECO:0000256" key="2">
    <source>
        <dbReference type="ARBA" id="ARBA00022670"/>
    </source>
</evidence>
<gene>
    <name evidence="7" type="ORF">SZN_14356</name>
</gene>
<dbReference type="GO" id="GO:0005829">
    <property type="term" value="C:cytosol"/>
    <property type="evidence" value="ECO:0007669"/>
    <property type="project" value="TreeGrafter"/>
</dbReference>
<feature type="domain" description="Metalloprotease TldD/E C-terminal" evidence="6">
    <location>
        <begin position="253"/>
        <end position="498"/>
    </location>
</feature>
<evidence type="ECO:0000256" key="4">
    <source>
        <dbReference type="ARBA" id="ARBA00023049"/>
    </source>
</evidence>
<dbReference type="Proteomes" id="UP000004217">
    <property type="component" value="Unassembled WGS sequence"/>
</dbReference>
<dbReference type="OrthoDB" id="9803213at2"/>
<name>G2GBJ7_9ACTN</name>
<dbReference type="PANTHER" id="PTHR30624:SF10">
    <property type="entry name" value="CONSERVED PROTEIN"/>
    <property type="match status" value="1"/>
</dbReference>
<keyword evidence="3" id="KW-0378">Hydrolase</keyword>
<evidence type="ECO:0000313" key="7">
    <source>
        <dbReference type="EMBL" id="EGX59113.1"/>
    </source>
</evidence>
<comment type="similarity">
    <text evidence="1">Belongs to the peptidase U62 family.</text>
</comment>
<reference evidence="7 8" key="1">
    <citation type="submission" date="2011-08" db="EMBL/GenBank/DDBJ databases">
        <authorList>
            <person name="Lin Y."/>
            <person name="Hao X."/>
            <person name="Johnstone L."/>
            <person name="Miller S.J."/>
            <person name="Wei G."/>
            <person name="Rensing C."/>
        </authorList>
    </citation>
    <scope>NUCLEOTIDE SEQUENCE [LARGE SCALE GENOMIC DNA]</scope>
    <source>
        <strain evidence="7 8">K42</strain>
    </source>
</reference>
<dbReference type="AlphaFoldDB" id="G2GBJ7"/>
<protein>
    <submittedName>
        <fullName evidence="7">Modulator of DNA gyrase</fullName>
    </submittedName>
</protein>
<dbReference type="GO" id="GO:0006508">
    <property type="term" value="P:proteolysis"/>
    <property type="evidence" value="ECO:0007669"/>
    <property type="project" value="UniProtKB-KW"/>
</dbReference>
<evidence type="ECO:0000256" key="1">
    <source>
        <dbReference type="ARBA" id="ARBA00005836"/>
    </source>
</evidence>